<feature type="transmembrane region" description="Helical" evidence="1">
    <location>
        <begin position="205"/>
        <end position="224"/>
    </location>
</feature>
<feature type="transmembrane region" description="Helical" evidence="1">
    <location>
        <begin position="78"/>
        <end position="99"/>
    </location>
</feature>
<evidence type="ECO:0000313" key="3">
    <source>
        <dbReference type="Proteomes" id="UP000198741"/>
    </source>
</evidence>
<dbReference type="GO" id="GO:0022904">
    <property type="term" value="P:respiratory electron transport chain"/>
    <property type="evidence" value="ECO:0007669"/>
    <property type="project" value="InterPro"/>
</dbReference>
<dbReference type="GO" id="GO:0016020">
    <property type="term" value="C:membrane"/>
    <property type="evidence" value="ECO:0007669"/>
    <property type="project" value="InterPro"/>
</dbReference>
<keyword evidence="1" id="KW-0812">Transmembrane</keyword>
<dbReference type="SUPFAM" id="SSF81342">
    <property type="entry name" value="Transmembrane di-heme cytochromes"/>
    <property type="match status" value="1"/>
</dbReference>
<protein>
    <recommendedName>
        <fullName evidence="4">Cytochrome b subunit of formate dehydrogenase</fullName>
    </recommendedName>
</protein>
<dbReference type="EMBL" id="LT629710">
    <property type="protein sequence ID" value="SDO61245.1"/>
    <property type="molecule type" value="Genomic_DNA"/>
</dbReference>
<accession>A0A1H0KZH2</accession>
<reference evidence="2 3" key="1">
    <citation type="submission" date="2016-10" db="EMBL/GenBank/DDBJ databases">
        <authorList>
            <person name="de Groot N.N."/>
        </authorList>
    </citation>
    <scope>NUCLEOTIDE SEQUENCE [LARGE SCALE GENOMIC DNA]</scope>
    <source>
        <strain evidence="3">P4-7,KCTC 19426,CECT 7604</strain>
    </source>
</reference>
<feature type="transmembrane region" description="Helical" evidence="1">
    <location>
        <begin position="50"/>
        <end position="72"/>
    </location>
</feature>
<gene>
    <name evidence="2" type="ORF">SAMN04515671_1487</name>
</gene>
<sequence>MLGITRRSLELLVNMLDPKMLAWIDTPSTVDRAEATPEGQVSGVNGNTRLTAATGMVLLVLLAVEGITILSVRQMITLHIYVGILLLGPVLLKTGSTLYRFTRYYTGTPAYVQKGPPHPLLRILGPFVILSTLALLGTGIALIFLGPQRSDLMLTLHQTAFWIWVVLMTVHVLGHLVGAATTAWTELRNRLRGPGAAGRRWRFGLLVLALVLGVGAATILLPHATTWTNRTFERHAPERVGG</sequence>
<dbReference type="RefSeq" id="WP_090475409.1">
    <property type="nucleotide sequence ID" value="NZ_LT629710.1"/>
</dbReference>
<organism evidence="2 3">
    <name type="scientific">Nakamurella panacisegetis</name>
    <dbReference type="NCBI Taxonomy" id="1090615"/>
    <lineage>
        <taxon>Bacteria</taxon>
        <taxon>Bacillati</taxon>
        <taxon>Actinomycetota</taxon>
        <taxon>Actinomycetes</taxon>
        <taxon>Nakamurellales</taxon>
        <taxon>Nakamurellaceae</taxon>
        <taxon>Nakamurella</taxon>
    </lineage>
</organism>
<evidence type="ECO:0000256" key="1">
    <source>
        <dbReference type="SAM" id="Phobius"/>
    </source>
</evidence>
<keyword evidence="1" id="KW-0472">Membrane</keyword>
<keyword evidence="1" id="KW-1133">Transmembrane helix</keyword>
<feature type="transmembrane region" description="Helical" evidence="1">
    <location>
        <begin position="120"/>
        <end position="146"/>
    </location>
</feature>
<dbReference type="OrthoDB" id="2376657at2"/>
<keyword evidence="3" id="KW-1185">Reference proteome</keyword>
<proteinExistence type="predicted"/>
<name>A0A1H0KZH2_9ACTN</name>
<dbReference type="Proteomes" id="UP000198741">
    <property type="component" value="Chromosome I"/>
</dbReference>
<dbReference type="InterPro" id="IPR016174">
    <property type="entry name" value="Di-haem_cyt_TM"/>
</dbReference>
<evidence type="ECO:0008006" key="4">
    <source>
        <dbReference type="Google" id="ProtNLM"/>
    </source>
</evidence>
<evidence type="ECO:0000313" key="2">
    <source>
        <dbReference type="EMBL" id="SDO61245.1"/>
    </source>
</evidence>
<feature type="transmembrane region" description="Helical" evidence="1">
    <location>
        <begin position="161"/>
        <end position="184"/>
    </location>
</feature>
<dbReference type="AlphaFoldDB" id="A0A1H0KZH2"/>